<evidence type="ECO:0000313" key="2">
    <source>
        <dbReference type="EMBL" id="NLT79997.1"/>
    </source>
</evidence>
<feature type="transmembrane region" description="Helical" evidence="1">
    <location>
        <begin position="6"/>
        <end position="32"/>
    </location>
</feature>
<evidence type="ECO:0000256" key="1">
    <source>
        <dbReference type="SAM" id="Phobius"/>
    </source>
</evidence>
<keyword evidence="1" id="KW-1133">Transmembrane helix</keyword>
<sequence length="49" mass="5873">MIAVFWWVAVLITALFSVAMVIFFACQWIIYFRVERSMLQQQKLDQTTE</sequence>
<reference evidence="2" key="2">
    <citation type="submission" date="2020-01" db="EMBL/GenBank/DDBJ databases">
        <authorList>
            <person name="Campanaro S."/>
        </authorList>
    </citation>
    <scope>NUCLEOTIDE SEQUENCE</scope>
    <source>
        <strain evidence="2">AS01afH2WH_6</strain>
    </source>
</reference>
<dbReference type="AlphaFoldDB" id="A0A971D058"/>
<keyword evidence="1" id="KW-0812">Transmembrane</keyword>
<reference evidence="2" key="1">
    <citation type="journal article" date="2020" name="Biotechnol. Biofuels">
        <title>New insights from the biogas microbiome by comprehensive genome-resolved metagenomics of nearly 1600 species originating from multiple anaerobic digesters.</title>
        <authorList>
            <person name="Campanaro S."/>
            <person name="Treu L."/>
            <person name="Rodriguez-R L.M."/>
            <person name="Kovalovszki A."/>
            <person name="Ziels R.M."/>
            <person name="Maus I."/>
            <person name="Zhu X."/>
            <person name="Kougias P.G."/>
            <person name="Basile A."/>
            <person name="Luo G."/>
            <person name="Schluter A."/>
            <person name="Konstantinidis K.T."/>
            <person name="Angelidaki I."/>
        </authorList>
    </citation>
    <scope>NUCLEOTIDE SEQUENCE</scope>
    <source>
        <strain evidence="2">AS01afH2WH_6</strain>
    </source>
</reference>
<dbReference type="Proteomes" id="UP000767327">
    <property type="component" value="Unassembled WGS sequence"/>
</dbReference>
<gene>
    <name evidence="2" type="ORF">GXW98_06930</name>
</gene>
<dbReference type="EMBL" id="JAAXZR010000024">
    <property type="protein sequence ID" value="NLT79997.1"/>
    <property type="molecule type" value="Genomic_DNA"/>
</dbReference>
<proteinExistence type="predicted"/>
<accession>A0A971D058</accession>
<protein>
    <submittedName>
        <fullName evidence="2">Uncharacterized protein</fullName>
    </submittedName>
</protein>
<comment type="caution">
    <text evidence="2">The sequence shown here is derived from an EMBL/GenBank/DDBJ whole genome shotgun (WGS) entry which is preliminary data.</text>
</comment>
<dbReference type="RefSeq" id="WP_273174030.1">
    <property type="nucleotide sequence ID" value="NZ_CP181270.1"/>
</dbReference>
<evidence type="ECO:0000313" key="3">
    <source>
        <dbReference type="Proteomes" id="UP000767327"/>
    </source>
</evidence>
<keyword evidence="1" id="KW-0472">Membrane</keyword>
<name>A0A971D058_9BIFI</name>
<organism evidence="2 3">
    <name type="scientific">Bifidobacterium crudilactis</name>
    <dbReference type="NCBI Taxonomy" id="327277"/>
    <lineage>
        <taxon>Bacteria</taxon>
        <taxon>Bacillati</taxon>
        <taxon>Actinomycetota</taxon>
        <taxon>Actinomycetes</taxon>
        <taxon>Bifidobacteriales</taxon>
        <taxon>Bifidobacteriaceae</taxon>
        <taxon>Bifidobacterium</taxon>
    </lineage>
</organism>